<evidence type="ECO:0000313" key="3">
    <source>
        <dbReference type="Proteomes" id="UP001448207"/>
    </source>
</evidence>
<dbReference type="PROSITE" id="PS50021">
    <property type="entry name" value="CH"/>
    <property type="match status" value="1"/>
</dbReference>
<protein>
    <submittedName>
        <fullName evidence="2">Calponin homology domain-containing protein</fullName>
    </submittedName>
</protein>
<dbReference type="Pfam" id="PF00307">
    <property type="entry name" value="CH"/>
    <property type="match status" value="1"/>
</dbReference>
<dbReference type="SMART" id="SM00033">
    <property type="entry name" value="CH"/>
    <property type="match status" value="1"/>
</dbReference>
<name>A0ABR3ATX0_PHYBL</name>
<dbReference type="InterPro" id="IPR001715">
    <property type="entry name" value="CH_dom"/>
</dbReference>
<dbReference type="SUPFAM" id="SSF47576">
    <property type="entry name" value="Calponin-homology domain, CH-domain"/>
    <property type="match status" value="1"/>
</dbReference>
<dbReference type="PANTHER" id="PTHR47385">
    <property type="entry name" value="CALPONIN"/>
    <property type="match status" value="1"/>
</dbReference>
<organism evidence="2 3">
    <name type="scientific">Phycomyces blakesleeanus</name>
    <dbReference type="NCBI Taxonomy" id="4837"/>
    <lineage>
        <taxon>Eukaryota</taxon>
        <taxon>Fungi</taxon>
        <taxon>Fungi incertae sedis</taxon>
        <taxon>Mucoromycota</taxon>
        <taxon>Mucoromycotina</taxon>
        <taxon>Mucoromycetes</taxon>
        <taxon>Mucorales</taxon>
        <taxon>Phycomycetaceae</taxon>
        <taxon>Phycomyces</taxon>
    </lineage>
</organism>
<feature type="domain" description="Calponin-homology (CH)" evidence="1">
    <location>
        <begin position="27"/>
        <end position="131"/>
    </location>
</feature>
<dbReference type="EMBL" id="JBCLYO010000015">
    <property type="protein sequence ID" value="KAL0082582.1"/>
    <property type="molecule type" value="Genomic_DNA"/>
</dbReference>
<dbReference type="InterPro" id="IPR036872">
    <property type="entry name" value="CH_dom_sf"/>
</dbReference>
<comment type="caution">
    <text evidence="2">The sequence shown here is derived from an EMBL/GenBank/DDBJ whole genome shotgun (WGS) entry which is preliminary data.</text>
</comment>
<dbReference type="Gene3D" id="1.10.418.10">
    <property type="entry name" value="Calponin-like domain"/>
    <property type="match status" value="1"/>
</dbReference>
<dbReference type="Proteomes" id="UP001448207">
    <property type="component" value="Unassembled WGS sequence"/>
</dbReference>
<dbReference type="InterPro" id="IPR050606">
    <property type="entry name" value="Calponin-like"/>
</dbReference>
<reference evidence="2 3" key="1">
    <citation type="submission" date="2024-04" db="EMBL/GenBank/DDBJ databases">
        <title>Symmetric and asymmetric DNA N6-adenine methylation regulates different biological responses in Mucorales.</title>
        <authorList>
            <consortium name="Lawrence Berkeley National Laboratory"/>
            <person name="Lax C."/>
            <person name="Mondo S.J."/>
            <person name="Osorio-Concepcion M."/>
            <person name="Muszewska A."/>
            <person name="Corrochano-Luque M."/>
            <person name="Gutierrez G."/>
            <person name="Riley R."/>
            <person name="Lipzen A."/>
            <person name="Guo J."/>
            <person name="Hundley H."/>
            <person name="Amirebrahimi M."/>
            <person name="Ng V."/>
            <person name="Lorenzo-Gutierrez D."/>
            <person name="Binder U."/>
            <person name="Yang J."/>
            <person name="Song Y."/>
            <person name="Canovas D."/>
            <person name="Navarro E."/>
            <person name="Freitag M."/>
            <person name="Gabaldon T."/>
            <person name="Grigoriev I.V."/>
            <person name="Corrochano L.M."/>
            <person name="Nicolas F.E."/>
            <person name="Garre V."/>
        </authorList>
    </citation>
    <scope>NUCLEOTIDE SEQUENCE [LARGE SCALE GENOMIC DNA]</scope>
    <source>
        <strain evidence="2 3">L51</strain>
    </source>
</reference>
<accession>A0ABR3ATX0</accession>
<sequence>MAAAYTTPRSKCSTDVVYDKSRQEQLKEDEDKAIAFLNTSLGLSIRSGELHTSLKDGVHLCNLINKIRPGIVKHVGQKNLLFVKMDNITSFLQGARQLGLNEFQLFGTADLLEAKDMAMVMNPSFSNCHLPCIIVPRTPLYIL</sequence>
<proteinExistence type="predicted"/>
<evidence type="ECO:0000313" key="2">
    <source>
        <dbReference type="EMBL" id="KAL0082582.1"/>
    </source>
</evidence>
<keyword evidence="3" id="KW-1185">Reference proteome</keyword>
<gene>
    <name evidence="2" type="ORF">J3Q64DRAFT_1752161</name>
</gene>
<dbReference type="PANTHER" id="PTHR47385:SF14">
    <property type="entry name" value="TRANSGELIN"/>
    <property type="match status" value="1"/>
</dbReference>
<evidence type="ECO:0000259" key="1">
    <source>
        <dbReference type="PROSITE" id="PS50021"/>
    </source>
</evidence>